<evidence type="ECO:0000256" key="7">
    <source>
        <dbReference type="ARBA" id="ARBA00023029"/>
    </source>
</evidence>
<dbReference type="GO" id="GO:0005737">
    <property type="term" value="C:cytoplasm"/>
    <property type="evidence" value="ECO:0007669"/>
    <property type="project" value="UniProtKB-SubCell"/>
</dbReference>
<evidence type="ECO:0000256" key="9">
    <source>
        <dbReference type="ARBA" id="ARBA00023235"/>
    </source>
</evidence>
<evidence type="ECO:0000256" key="5">
    <source>
        <dbReference type="ARBA" id="ARBA00022840"/>
    </source>
</evidence>
<dbReference type="InterPro" id="IPR000565">
    <property type="entry name" value="Topo_IIA_B"/>
</dbReference>
<evidence type="ECO:0000313" key="12">
    <source>
        <dbReference type="EMBL" id="QDU64943.1"/>
    </source>
</evidence>
<dbReference type="InterPro" id="IPR036890">
    <property type="entry name" value="HATPase_C_sf"/>
</dbReference>
<keyword evidence="4 10" id="KW-0547">Nucleotide-binding</keyword>
<dbReference type="SMART" id="SM00387">
    <property type="entry name" value="HATPase_c"/>
    <property type="match status" value="1"/>
</dbReference>
<comment type="catalytic activity">
    <reaction evidence="1 10">
        <text>ATP-dependent breakage, passage and rejoining of double-stranded DNA.</text>
        <dbReference type="EC" id="5.6.2.2"/>
    </reaction>
</comment>
<gene>
    <name evidence="10 12" type="primary">gyrB</name>
    <name evidence="12" type="ORF">Pla133_00040</name>
</gene>
<dbReference type="GO" id="GO:0005524">
    <property type="term" value="F:ATP binding"/>
    <property type="evidence" value="ECO:0007669"/>
    <property type="project" value="UniProtKB-UniRule"/>
</dbReference>
<dbReference type="CDD" id="cd00822">
    <property type="entry name" value="TopoII_Trans_DNA_gyrase"/>
    <property type="match status" value="1"/>
</dbReference>
<dbReference type="GO" id="GO:0046872">
    <property type="term" value="F:metal ion binding"/>
    <property type="evidence" value="ECO:0007669"/>
    <property type="project" value="UniProtKB-KW"/>
</dbReference>
<keyword evidence="13" id="KW-1185">Reference proteome</keyword>
<reference evidence="12 13" key="1">
    <citation type="submission" date="2019-02" db="EMBL/GenBank/DDBJ databases">
        <title>Deep-cultivation of Planctomycetes and their phenomic and genomic characterization uncovers novel biology.</title>
        <authorList>
            <person name="Wiegand S."/>
            <person name="Jogler M."/>
            <person name="Boedeker C."/>
            <person name="Pinto D."/>
            <person name="Vollmers J."/>
            <person name="Rivas-Marin E."/>
            <person name="Kohn T."/>
            <person name="Peeters S.H."/>
            <person name="Heuer A."/>
            <person name="Rast P."/>
            <person name="Oberbeckmann S."/>
            <person name="Bunk B."/>
            <person name="Jeske O."/>
            <person name="Meyerdierks A."/>
            <person name="Storesund J.E."/>
            <person name="Kallscheuer N."/>
            <person name="Luecker S."/>
            <person name="Lage O.M."/>
            <person name="Pohl T."/>
            <person name="Merkel B.J."/>
            <person name="Hornburger P."/>
            <person name="Mueller R.-W."/>
            <person name="Bruemmer F."/>
            <person name="Labrenz M."/>
            <person name="Spormann A.M."/>
            <person name="Op den Camp H."/>
            <person name="Overmann J."/>
            <person name="Amann R."/>
            <person name="Jetten M.S.M."/>
            <person name="Mascher T."/>
            <person name="Medema M.H."/>
            <person name="Devos D.P."/>
            <person name="Kaster A.-K."/>
            <person name="Ovreas L."/>
            <person name="Rohde M."/>
            <person name="Galperin M.Y."/>
            <person name="Jogler C."/>
        </authorList>
    </citation>
    <scope>NUCLEOTIDE SEQUENCE [LARGE SCALE GENOMIC DNA]</scope>
    <source>
        <strain evidence="12 13">Pla133</strain>
    </source>
</reference>
<sequence>MSESKQPTEYGASAITVLEGLEAVRVRPAMYIGDTDVRGVHHLIWEVVDNSIDEALAGFATRCDVTIEVDGSIRVSDDGRGIPTDIHEKEGISAVELVLTKLHAGGKFDSGAYKVSGGLHGVGVSCVNALSEWLEVEVHQKGKVFGMRFQRGKRQGQLEVIGESDKTGTVIRFKPDATIFTTVEFEWDRIARRMRETGYLMGSRGIALFLRDERTSQEEEYNFPQGLVAFVEHLNKNRTAITADVVHFSREVEVPDSGGNTYFVEVALQYSDGYQESVSTFVNNINTHGGGTHLAGFRAGLTSTLNTYGKNSKLFKDDKVPSGDDFREGLSAVVSLYISDPQFEGQTKDKLGNRDAQGIVQSVVSEALGTYLEEHPQQAKSILQKAQRAMQAREAAKRARDLVRRKTALASGNMPGKLADCQSTDKEATEIYLVEGDSAGGSAKEGRDRRFQAILPLKGKILNVEKATPDKMLAHSEIQIIISALGCGIADEFDLEKLRYGKTIIMTDADVDGSHIRTLLLTFFFRHMRELIDNGRLYIAQPPLYKVTHKKNERYLATDSELRRLLVEYGLGSTVIEDRVAGRTFSGPELREVADDLRKVEDLCDRLLPIWAGVNVRQIIASWDGVQVPEHWASVEGVDHFFENGQELRNFMELRKGLTDGELKVYRGPESKIDRADAHVATHNLIGYSELAAVLKRLEDHGLKFRGGGDWLISGNKAEQQVPDLLSLAQAVREGAQGEVDIQRYKGLGEMNPDQLWESTMDPTRRRLYQVRLEDDIKADEIFTILMSTGVEPRREYIERHALEATNLDI</sequence>
<dbReference type="Pfam" id="PF00986">
    <property type="entry name" value="DNA_gyraseB_C"/>
    <property type="match status" value="1"/>
</dbReference>
<keyword evidence="6 10" id="KW-0460">Magnesium</keyword>
<dbReference type="CDD" id="cd16928">
    <property type="entry name" value="HATPase_GyrB-like"/>
    <property type="match status" value="1"/>
</dbReference>
<keyword evidence="7 10" id="KW-0799">Topoisomerase</keyword>
<dbReference type="PANTHER" id="PTHR45866:SF1">
    <property type="entry name" value="DNA GYRASE SUBUNIT B, MITOCHONDRIAL"/>
    <property type="match status" value="1"/>
</dbReference>
<comment type="similarity">
    <text evidence="2 10">Belongs to the type II topoisomerase GyrB family.</text>
</comment>
<dbReference type="PANTHER" id="PTHR45866">
    <property type="entry name" value="DNA GYRASE/TOPOISOMERASE SUBUNIT B"/>
    <property type="match status" value="1"/>
</dbReference>
<comment type="cofactor">
    <cofactor evidence="10">
        <name>Mg(2+)</name>
        <dbReference type="ChEBI" id="CHEBI:18420"/>
    </cofactor>
    <cofactor evidence="10">
        <name>Mn(2+)</name>
        <dbReference type="ChEBI" id="CHEBI:29035"/>
    </cofactor>
    <cofactor evidence="10">
        <name>Ca(2+)</name>
        <dbReference type="ChEBI" id="CHEBI:29108"/>
    </cofactor>
    <text evidence="10">Binds two Mg(2+) per subunit. The magnesium ions form salt bridges with both the protein and the DNA. Can also accept other divalent metal cations, such as Mn(2+) or Ca(2+).</text>
</comment>
<feature type="binding site" evidence="10">
    <location>
        <position position="510"/>
    </location>
    <ligand>
        <name>Mg(2+)</name>
        <dbReference type="ChEBI" id="CHEBI:18420"/>
        <label>2</label>
    </ligand>
</feature>
<evidence type="ECO:0000256" key="2">
    <source>
        <dbReference type="ARBA" id="ARBA00010708"/>
    </source>
</evidence>
<dbReference type="FunFam" id="3.40.50.670:FF:000001">
    <property type="entry name" value="DNA topoisomerase 2"/>
    <property type="match status" value="1"/>
</dbReference>
<dbReference type="Gene3D" id="3.40.50.670">
    <property type="match status" value="2"/>
</dbReference>
<feature type="binding site" evidence="10">
    <location>
        <position position="508"/>
    </location>
    <ligand>
        <name>Mg(2+)</name>
        <dbReference type="ChEBI" id="CHEBI:18420"/>
        <label>1</label>
        <note>catalytic</note>
    </ligand>
</feature>
<evidence type="ECO:0000256" key="10">
    <source>
        <dbReference type="HAMAP-Rule" id="MF_01898"/>
    </source>
</evidence>
<dbReference type="SUPFAM" id="SSF56719">
    <property type="entry name" value="Type II DNA topoisomerase"/>
    <property type="match status" value="1"/>
</dbReference>
<keyword evidence="5 10" id="KW-0067">ATP-binding</keyword>
<dbReference type="GO" id="GO:0005694">
    <property type="term" value="C:chromosome"/>
    <property type="evidence" value="ECO:0007669"/>
    <property type="project" value="InterPro"/>
</dbReference>
<dbReference type="CDD" id="cd03366">
    <property type="entry name" value="TOPRIM_TopoIIA_GyrB"/>
    <property type="match status" value="1"/>
</dbReference>
<proteinExistence type="inferred from homology"/>
<dbReference type="PRINTS" id="PR00418">
    <property type="entry name" value="TPI2FAMILY"/>
</dbReference>
<dbReference type="FunFam" id="3.30.565.10:FF:000002">
    <property type="entry name" value="DNA gyrase subunit B"/>
    <property type="match status" value="1"/>
</dbReference>
<organism evidence="12 13">
    <name type="scientific">Engelhardtia mirabilis</name>
    <dbReference type="NCBI Taxonomy" id="2528011"/>
    <lineage>
        <taxon>Bacteria</taxon>
        <taxon>Pseudomonadati</taxon>
        <taxon>Planctomycetota</taxon>
        <taxon>Planctomycetia</taxon>
        <taxon>Planctomycetia incertae sedis</taxon>
        <taxon>Engelhardtia</taxon>
    </lineage>
</organism>
<keyword evidence="10" id="KW-0963">Cytoplasm</keyword>
<dbReference type="InterPro" id="IPR013759">
    <property type="entry name" value="Topo_IIA_B_C"/>
</dbReference>
<feature type="binding site" evidence="10">
    <location>
        <position position="435"/>
    </location>
    <ligand>
        <name>Mg(2+)</name>
        <dbReference type="ChEBI" id="CHEBI:18420"/>
        <label>1</label>
        <note>catalytic</note>
    </ligand>
</feature>
<dbReference type="NCBIfam" id="NF004189">
    <property type="entry name" value="PRK05644.1"/>
    <property type="match status" value="1"/>
</dbReference>
<dbReference type="SUPFAM" id="SSF55874">
    <property type="entry name" value="ATPase domain of HSP90 chaperone/DNA topoisomerase II/histidine kinase"/>
    <property type="match status" value="1"/>
</dbReference>
<dbReference type="InterPro" id="IPR002288">
    <property type="entry name" value="DNA_gyrase_B_C"/>
</dbReference>
<evidence type="ECO:0000256" key="1">
    <source>
        <dbReference type="ARBA" id="ARBA00000185"/>
    </source>
</evidence>
<dbReference type="InterPro" id="IPR014721">
    <property type="entry name" value="Ribsml_uS5_D2-typ_fold_subgr"/>
</dbReference>
<comment type="subunit">
    <text evidence="10">Heterotetramer, composed of two GyrA and two GyrB chains. In the heterotetramer, GyrA contains the active site tyrosine that forms a transient covalent intermediate with DNA, while GyrB binds cofactors and catalyzes ATP hydrolysis.</text>
</comment>
<dbReference type="EC" id="5.6.2.2" evidence="10"/>
<dbReference type="PROSITE" id="PS00177">
    <property type="entry name" value="TOPOISOMERASE_II"/>
    <property type="match status" value="1"/>
</dbReference>
<dbReference type="GO" id="GO:0006265">
    <property type="term" value="P:DNA topological change"/>
    <property type="evidence" value="ECO:0007669"/>
    <property type="project" value="UniProtKB-UniRule"/>
</dbReference>
<dbReference type="RefSeq" id="WP_145061105.1">
    <property type="nucleotide sequence ID" value="NZ_CP036287.1"/>
</dbReference>
<dbReference type="FunFam" id="3.30.230.10:FF:000005">
    <property type="entry name" value="DNA gyrase subunit B"/>
    <property type="match status" value="1"/>
</dbReference>
<dbReference type="Gene3D" id="3.30.565.10">
    <property type="entry name" value="Histidine kinase-like ATPase, C-terminal domain"/>
    <property type="match status" value="1"/>
</dbReference>
<dbReference type="Pfam" id="PF01751">
    <property type="entry name" value="Toprim"/>
    <property type="match status" value="1"/>
</dbReference>
<dbReference type="NCBIfam" id="NF011501">
    <property type="entry name" value="PRK14939.1"/>
    <property type="match status" value="1"/>
</dbReference>
<evidence type="ECO:0000256" key="3">
    <source>
        <dbReference type="ARBA" id="ARBA00022723"/>
    </source>
</evidence>
<dbReference type="EMBL" id="CP036287">
    <property type="protein sequence ID" value="QDU64943.1"/>
    <property type="molecule type" value="Genomic_DNA"/>
</dbReference>
<dbReference type="GO" id="GO:0003918">
    <property type="term" value="F:DNA topoisomerase type II (double strand cut, ATP-hydrolyzing) activity"/>
    <property type="evidence" value="ECO:0007669"/>
    <property type="project" value="UniProtKB-UniRule"/>
</dbReference>
<evidence type="ECO:0000256" key="8">
    <source>
        <dbReference type="ARBA" id="ARBA00023125"/>
    </source>
</evidence>
<dbReference type="SMART" id="SM00433">
    <property type="entry name" value="TOP2c"/>
    <property type="match status" value="1"/>
</dbReference>
<dbReference type="SUPFAM" id="SSF54211">
    <property type="entry name" value="Ribosomal protein S5 domain 2-like"/>
    <property type="match status" value="1"/>
</dbReference>
<dbReference type="Gene3D" id="3.30.230.10">
    <property type="match status" value="1"/>
</dbReference>
<dbReference type="GO" id="GO:0003677">
    <property type="term" value="F:DNA binding"/>
    <property type="evidence" value="ECO:0007669"/>
    <property type="project" value="UniProtKB-KW"/>
</dbReference>
<evidence type="ECO:0000313" key="13">
    <source>
        <dbReference type="Proteomes" id="UP000316921"/>
    </source>
</evidence>
<dbReference type="NCBIfam" id="TIGR01059">
    <property type="entry name" value="gyrB"/>
    <property type="match status" value="1"/>
</dbReference>
<comment type="function">
    <text evidence="10">A type II topoisomerase that negatively supercoils closed circular double-stranded (ds) DNA in an ATP-dependent manner to modulate DNA topology and maintain chromosomes in an underwound state. Negative supercoiling favors strand separation, and DNA replication, transcription, recombination and repair, all of which involve strand separation. Also able to catalyze the interconversion of other topological isomers of dsDNA rings, including catenanes and knotted rings. Type II topoisomerases break and join 2 DNA strands simultaneously in an ATP-dependent manner.</text>
</comment>
<dbReference type="InterPro" id="IPR011557">
    <property type="entry name" value="GyrB"/>
</dbReference>
<keyword evidence="3 10" id="KW-0479">Metal-binding</keyword>
<dbReference type="PROSITE" id="PS50880">
    <property type="entry name" value="TOPRIM"/>
    <property type="match status" value="1"/>
</dbReference>
<accession>A0A518BDG8</accession>
<name>A0A518BDG8_9BACT</name>
<dbReference type="InterPro" id="IPR018522">
    <property type="entry name" value="TopoIIA_CS"/>
</dbReference>
<dbReference type="KEGG" id="pbap:Pla133_00040"/>
<keyword evidence="8" id="KW-0238">DNA-binding</keyword>
<dbReference type="Pfam" id="PF02518">
    <property type="entry name" value="HATPase_c"/>
    <property type="match status" value="1"/>
</dbReference>
<dbReference type="InterPro" id="IPR020568">
    <property type="entry name" value="Ribosomal_Su5_D2-typ_SF"/>
</dbReference>
<dbReference type="Proteomes" id="UP000316921">
    <property type="component" value="Chromosome"/>
</dbReference>
<protein>
    <recommendedName>
        <fullName evidence="10">DNA gyrase subunit B</fullName>
        <ecNumber evidence="10">5.6.2.2</ecNumber>
    </recommendedName>
</protein>
<feature type="site" description="Interaction with DNA" evidence="10">
    <location>
        <position position="460"/>
    </location>
</feature>
<feature type="domain" description="Toprim" evidence="11">
    <location>
        <begin position="429"/>
        <end position="543"/>
    </location>
</feature>
<dbReference type="PRINTS" id="PR01159">
    <property type="entry name" value="DNAGYRASEB"/>
</dbReference>
<keyword evidence="9 10" id="KW-0413">Isomerase</keyword>
<comment type="miscellaneous">
    <text evidence="10">Few gyrases are as efficient as E.coli at forming negative supercoils. Not all organisms have 2 type II topoisomerases; in organisms with a single type II topoisomerase this enzyme also has to decatenate newly replicated chromosomes.</text>
</comment>
<feature type="site" description="Interaction with DNA" evidence="10">
    <location>
        <position position="463"/>
    </location>
</feature>
<dbReference type="InterPro" id="IPR013506">
    <property type="entry name" value="Topo_IIA_bsu_dom2"/>
</dbReference>
<evidence type="ECO:0000256" key="4">
    <source>
        <dbReference type="ARBA" id="ARBA00022741"/>
    </source>
</evidence>
<evidence type="ECO:0000256" key="6">
    <source>
        <dbReference type="ARBA" id="ARBA00022842"/>
    </source>
</evidence>
<dbReference type="InterPro" id="IPR034160">
    <property type="entry name" value="TOPRIM_GyrB"/>
</dbReference>
<dbReference type="AlphaFoldDB" id="A0A518BDG8"/>
<evidence type="ECO:0000259" key="11">
    <source>
        <dbReference type="PROSITE" id="PS50880"/>
    </source>
</evidence>
<comment type="subcellular location">
    <subcellularLocation>
        <location evidence="10">Cytoplasm</location>
    </subcellularLocation>
</comment>
<dbReference type="InterPro" id="IPR013760">
    <property type="entry name" value="Topo_IIA-like_dom_sf"/>
</dbReference>
<dbReference type="InterPro" id="IPR006171">
    <property type="entry name" value="TOPRIM_dom"/>
</dbReference>
<dbReference type="Pfam" id="PF00204">
    <property type="entry name" value="DNA_gyraseB"/>
    <property type="match status" value="1"/>
</dbReference>
<dbReference type="InterPro" id="IPR003594">
    <property type="entry name" value="HATPase_dom"/>
</dbReference>
<dbReference type="GO" id="GO:0006261">
    <property type="term" value="P:DNA-templated DNA replication"/>
    <property type="evidence" value="ECO:0007669"/>
    <property type="project" value="UniProtKB-UniRule"/>
</dbReference>
<dbReference type="InterPro" id="IPR001241">
    <property type="entry name" value="Topo_IIA"/>
</dbReference>
<dbReference type="HAMAP" id="MF_01898">
    <property type="entry name" value="GyrB"/>
    <property type="match status" value="1"/>
</dbReference>
<feature type="binding site" evidence="10">
    <location>
        <position position="508"/>
    </location>
    <ligand>
        <name>Mg(2+)</name>
        <dbReference type="ChEBI" id="CHEBI:18420"/>
        <label>2</label>
    </ligand>
</feature>